<gene>
    <name evidence="4" type="ORF">S7711_05025</name>
</gene>
<dbReference type="InterPro" id="IPR047122">
    <property type="entry name" value="Trans-enoyl_RdTase-like"/>
</dbReference>
<evidence type="ECO:0000256" key="2">
    <source>
        <dbReference type="ARBA" id="ARBA00023002"/>
    </source>
</evidence>
<keyword evidence="2" id="KW-0560">Oxidoreductase</keyword>
<dbReference type="SUPFAM" id="SSF51735">
    <property type="entry name" value="NAD(P)-binding Rossmann-fold domains"/>
    <property type="match status" value="1"/>
</dbReference>
<sequence>MKEAIVVPDATVTITDSPIPSPGPHQVLVKVIVAGTNPKDWKFPAFMNHAHNSGDDLAGVVEAVGDKVCEFRKGDRVAGMHAFPKPHGAFAEYAVLDDYMTFRIPETTTFEEAATIPLALLTAAVGLFWILGLPAPWQQKPTGKIPLVIYGASTAVASFAVQLARAAQIHPIIAIGSPNSTFVKAYLDVSKGDTLLDYRAFNKAELVEAVQAAVRAAGIPSGRPAHAYDTISARGTFDAVLSKAMAGPPIDGKKPKIAVVQPGDDYSTADPSVEIGITNCIIGHDGSEDSGRFAAVVFRMITAGLVHGWVKGHPFEVLPGGLKAVERALKASKEGTIRAKKLLLRVGDTADSK</sequence>
<dbReference type="Proteomes" id="UP000028045">
    <property type="component" value="Unassembled WGS sequence"/>
</dbReference>
<dbReference type="OrthoDB" id="3233595at2759"/>
<dbReference type="PANTHER" id="PTHR45348:SF5">
    <property type="entry name" value="OXIDOREDUCTASE, PUTATIVE (AFU_ORTHOLOGUE AFUA_8G01420)-RELATED"/>
    <property type="match status" value="1"/>
</dbReference>
<dbReference type="GO" id="GO:0016651">
    <property type="term" value="F:oxidoreductase activity, acting on NAD(P)H"/>
    <property type="evidence" value="ECO:0007669"/>
    <property type="project" value="InterPro"/>
</dbReference>
<reference evidence="4 5" key="1">
    <citation type="journal article" date="2014" name="BMC Genomics">
        <title>Comparative genome sequencing reveals chemotype-specific gene clusters in the toxigenic black mold Stachybotrys.</title>
        <authorList>
            <person name="Semeiks J."/>
            <person name="Borek D."/>
            <person name="Otwinowski Z."/>
            <person name="Grishin N.V."/>
        </authorList>
    </citation>
    <scope>NUCLEOTIDE SEQUENCE [LARGE SCALE GENOMIC DNA]</scope>
    <source>
        <strain evidence="5">CBS 109288 / IBT 7711</strain>
    </source>
</reference>
<protein>
    <recommendedName>
        <fullName evidence="3">Enoyl reductase (ER) domain-containing protein</fullName>
    </recommendedName>
</protein>
<keyword evidence="5" id="KW-1185">Reference proteome</keyword>
<dbReference type="Pfam" id="PF08240">
    <property type="entry name" value="ADH_N"/>
    <property type="match status" value="1"/>
</dbReference>
<accession>A0A084BAL5</accession>
<comment type="similarity">
    <text evidence="1">Belongs to the zinc-containing alcohol dehydrogenase family.</text>
</comment>
<evidence type="ECO:0000313" key="5">
    <source>
        <dbReference type="Proteomes" id="UP000028045"/>
    </source>
</evidence>
<dbReference type="HOGENOM" id="CLU_026673_16_0_1"/>
<proteinExistence type="inferred from homology"/>
<dbReference type="InterPro" id="IPR011032">
    <property type="entry name" value="GroES-like_sf"/>
</dbReference>
<dbReference type="InterPro" id="IPR036291">
    <property type="entry name" value="NAD(P)-bd_dom_sf"/>
</dbReference>
<evidence type="ECO:0000259" key="3">
    <source>
        <dbReference type="SMART" id="SM00829"/>
    </source>
</evidence>
<organism evidence="4 5">
    <name type="scientific">Stachybotrys chartarum (strain CBS 109288 / IBT 7711)</name>
    <name type="common">Toxic black mold</name>
    <name type="synonym">Stilbospora chartarum</name>
    <dbReference type="NCBI Taxonomy" id="1280523"/>
    <lineage>
        <taxon>Eukaryota</taxon>
        <taxon>Fungi</taxon>
        <taxon>Dikarya</taxon>
        <taxon>Ascomycota</taxon>
        <taxon>Pezizomycotina</taxon>
        <taxon>Sordariomycetes</taxon>
        <taxon>Hypocreomycetidae</taxon>
        <taxon>Hypocreales</taxon>
        <taxon>Stachybotryaceae</taxon>
        <taxon>Stachybotrys</taxon>
    </lineage>
</organism>
<evidence type="ECO:0000256" key="1">
    <source>
        <dbReference type="ARBA" id="ARBA00008072"/>
    </source>
</evidence>
<dbReference type="CDD" id="cd08249">
    <property type="entry name" value="enoyl_reductase_like"/>
    <property type="match status" value="1"/>
</dbReference>
<dbReference type="Gene3D" id="3.90.180.10">
    <property type="entry name" value="Medium-chain alcohol dehydrogenases, catalytic domain"/>
    <property type="match status" value="1"/>
</dbReference>
<dbReference type="PANTHER" id="PTHR45348">
    <property type="entry name" value="HYPOTHETICAL OXIDOREDUCTASE (EUROFUNG)"/>
    <property type="match status" value="1"/>
</dbReference>
<dbReference type="EMBL" id="KL647503">
    <property type="protein sequence ID" value="KEY74594.1"/>
    <property type="molecule type" value="Genomic_DNA"/>
</dbReference>
<dbReference type="SUPFAM" id="SSF50129">
    <property type="entry name" value="GroES-like"/>
    <property type="match status" value="1"/>
</dbReference>
<dbReference type="Gene3D" id="3.40.50.720">
    <property type="entry name" value="NAD(P)-binding Rossmann-like Domain"/>
    <property type="match status" value="1"/>
</dbReference>
<dbReference type="AlphaFoldDB" id="A0A084BAL5"/>
<name>A0A084BAL5_STACB</name>
<dbReference type="InterPro" id="IPR013154">
    <property type="entry name" value="ADH-like_N"/>
</dbReference>
<feature type="domain" description="Enoyl reductase (ER)" evidence="3">
    <location>
        <begin position="9"/>
        <end position="259"/>
    </location>
</feature>
<evidence type="ECO:0000313" key="4">
    <source>
        <dbReference type="EMBL" id="KEY74594.1"/>
    </source>
</evidence>
<dbReference type="InterPro" id="IPR020843">
    <property type="entry name" value="ER"/>
</dbReference>
<dbReference type="SMART" id="SM00829">
    <property type="entry name" value="PKS_ER"/>
    <property type="match status" value="1"/>
</dbReference>